<proteinExistence type="predicted"/>
<feature type="signal peptide" evidence="1">
    <location>
        <begin position="1"/>
        <end position="22"/>
    </location>
</feature>
<evidence type="ECO:0000313" key="2">
    <source>
        <dbReference type="EMBL" id="MDQ0174393.1"/>
    </source>
</evidence>
<comment type="caution">
    <text evidence="2">The sequence shown here is derived from an EMBL/GenBank/DDBJ whole genome shotgun (WGS) entry which is preliminary data.</text>
</comment>
<dbReference type="EMBL" id="JAUSTT010000001">
    <property type="protein sequence ID" value="MDQ0174393.1"/>
    <property type="molecule type" value="Genomic_DNA"/>
</dbReference>
<organism evidence="2 3">
    <name type="scientific">Bacillus chungangensis</name>
    <dbReference type="NCBI Taxonomy" id="587633"/>
    <lineage>
        <taxon>Bacteria</taxon>
        <taxon>Bacillati</taxon>
        <taxon>Bacillota</taxon>
        <taxon>Bacilli</taxon>
        <taxon>Bacillales</taxon>
        <taxon>Bacillaceae</taxon>
        <taxon>Bacillus</taxon>
    </lineage>
</organism>
<evidence type="ECO:0000256" key="1">
    <source>
        <dbReference type="SAM" id="SignalP"/>
    </source>
</evidence>
<dbReference type="Proteomes" id="UP001223586">
    <property type="component" value="Unassembled WGS sequence"/>
</dbReference>
<sequence>MKNIKLLAIVLCVLILSNTAAYQIGKAGSKENSNYRIEYVEDKSGRWELYVELKNGQAISEAPVSDDGTSVLIAPDITPSTTVDISEGLTHITSK</sequence>
<feature type="chain" id="PRO_5046313812" evidence="1">
    <location>
        <begin position="23"/>
        <end position="95"/>
    </location>
</feature>
<reference evidence="2 3" key="1">
    <citation type="submission" date="2023-07" db="EMBL/GenBank/DDBJ databases">
        <title>Genomic Encyclopedia of Type Strains, Phase IV (KMG-IV): sequencing the most valuable type-strain genomes for metagenomic binning, comparative biology and taxonomic classification.</title>
        <authorList>
            <person name="Goeker M."/>
        </authorList>
    </citation>
    <scope>NUCLEOTIDE SEQUENCE [LARGE SCALE GENOMIC DNA]</scope>
    <source>
        <strain evidence="2 3">DSM 23837</strain>
    </source>
</reference>
<keyword evidence="3" id="KW-1185">Reference proteome</keyword>
<accession>A0ABT9WML7</accession>
<protein>
    <submittedName>
        <fullName evidence="2">Uncharacterized protein</fullName>
    </submittedName>
</protein>
<gene>
    <name evidence="2" type="ORF">J2S08_000224</name>
</gene>
<keyword evidence="1" id="KW-0732">Signal</keyword>
<evidence type="ECO:0000313" key="3">
    <source>
        <dbReference type="Proteomes" id="UP001223586"/>
    </source>
</evidence>
<name>A0ABT9WML7_9BACI</name>
<dbReference type="RefSeq" id="WP_307225824.1">
    <property type="nucleotide sequence ID" value="NZ_JAUSTT010000001.1"/>
</dbReference>